<dbReference type="Proteomes" id="UP001283361">
    <property type="component" value="Unassembled WGS sequence"/>
</dbReference>
<organism evidence="1 2">
    <name type="scientific">Elysia crispata</name>
    <name type="common">lettuce slug</name>
    <dbReference type="NCBI Taxonomy" id="231223"/>
    <lineage>
        <taxon>Eukaryota</taxon>
        <taxon>Metazoa</taxon>
        <taxon>Spiralia</taxon>
        <taxon>Lophotrochozoa</taxon>
        <taxon>Mollusca</taxon>
        <taxon>Gastropoda</taxon>
        <taxon>Heterobranchia</taxon>
        <taxon>Euthyneura</taxon>
        <taxon>Panpulmonata</taxon>
        <taxon>Sacoglossa</taxon>
        <taxon>Placobranchoidea</taxon>
        <taxon>Plakobranchidae</taxon>
        <taxon>Elysia</taxon>
    </lineage>
</organism>
<dbReference type="AlphaFoldDB" id="A0AAE0Y6E6"/>
<reference evidence="1" key="1">
    <citation type="journal article" date="2023" name="G3 (Bethesda)">
        <title>A reference genome for the long-term kleptoplast-retaining sea slug Elysia crispata morphotype clarki.</title>
        <authorList>
            <person name="Eastman K.E."/>
            <person name="Pendleton A.L."/>
            <person name="Shaikh M.A."/>
            <person name="Suttiyut T."/>
            <person name="Ogas R."/>
            <person name="Tomko P."/>
            <person name="Gavelis G."/>
            <person name="Widhalm J.R."/>
            <person name="Wisecaver J.H."/>
        </authorList>
    </citation>
    <scope>NUCLEOTIDE SEQUENCE</scope>
    <source>
        <strain evidence="1">ECLA1</strain>
    </source>
</reference>
<accession>A0AAE0Y6E6</accession>
<dbReference type="EMBL" id="JAWDGP010006859">
    <property type="protein sequence ID" value="KAK3734200.1"/>
    <property type="molecule type" value="Genomic_DNA"/>
</dbReference>
<gene>
    <name evidence="1" type="ORF">RRG08_037563</name>
</gene>
<comment type="caution">
    <text evidence="1">The sequence shown here is derived from an EMBL/GenBank/DDBJ whole genome shotgun (WGS) entry which is preliminary data.</text>
</comment>
<keyword evidence="2" id="KW-1185">Reference proteome</keyword>
<name>A0AAE0Y6E6_9GAST</name>
<evidence type="ECO:0000313" key="2">
    <source>
        <dbReference type="Proteomes" id="UP001283361"/>
    </source>
</evidence>
<proteinExistence type="predicted"/>
<evidence type="ECO:0000313" key="1">
    <source>
        <dbReference type="EMBL" id="KAK3734200.1"/>
    </source>
</evidence>
<protein>
    <submittedName>
        <fullName evidence="1">Uncharacterized protein</fullName>
    </submittedName>
</protein>
<sequence length="126" mass="13886">MRMCVLRLPGSLFCKVPFPPHPPTQDADVRPCNSLLGCRAFPPHPPTQDADVRPCNSLLGCCQMFVSFLFCKVPSLLISNSRCGCAFPPHPPTQDADVRPCNSLLGCCQLSPQLYRDTRQGNEQIT</sequence>